<evidence type="ECO:0000256" key="4">
    <source>
        <dbReference type="ARBA" id="ARBA00023136"/>
    </source>
</evidence>
<evidence type="ECO:0000256" key="1">
    <source>
        <dbReference type="ARBA" id="ARBA00004141"/>
    </source>
</evidence>
<dbReference type="Proteomes" id="UP000554235">
    <property type="component" value="Unassembled WGS sequence"/>
</dbReference>
<evidence type="ECO:0000256" key="2">
    <source>
        <dbReference type="ARBA" id="ARBA00022692"/>
    </source>
</evidence>
<feature type="transmembrane region" description="Helical" evidence="7">
    <location>
        <begin position="219"/>
        <end position="238"/>
    </location>
</feature>
<dbReference type="PANTHER" id="PTHR33048">
    <property type="entry name" value="PTH11-LIKE INTEGRAL MEMBRANE PROTEIN (AFU_ORTHOLOGUE AFUA_5G11245)"/>
    <property type="match status" value="1"/>
</dbReference>
<feature type="transmembrane region" description="Helical" evidence="7">
    <location>
        <begin position="147"/>
        <end position="167"/>
    </location>
</feature>
<organism evidence="9 10">
    <name type="scientific">Fusarium albosuccineum</name>
    <dbReference type="NCBI Taxonomy" id="1237068"/>
    <lineage>
        <taxon>Eukaryota</taxon>
        <taxon>Fungi</taxon>
        <taxon>Dikarya</taxon>
        <taxon>Ascomycota</taxon>
        <taxon>Pezizomycotina</taxon>
        <taxon>Sordariomycetes</taxon>
        <taxon>Hypocreomycetidae</taxon>
        <taxon>Hypocreales</taxon>
        <taxon>Nectriaceae</taxon>
        <taxon>Fusarium</taxon>
        <taxon>Fusarium decemcellulare species complex</taxon>
    </lineage>
</organism>
<evidence type="ECO:0000313" key="9">
    <source>
        <dbReference type="EMBL" id="KAF4466773.1"/>
    </source>
</evidence>
<proteinExistence type="inferred from homology"/>
<accession>A0A8H4PDF4</accession>
<keyword evidence="10" id="KW-1185">Reference proteome</keyword>
<protein>
    <submittedName>
        <fullName evidence="9">Integral membrane</fullName>
    </submittedName>
</protein>
<evidence type="ECO:0000256" key="6">
    <source>
        <dbReference type="SAM" id="MobiDB-lite"/>
    </source>
</evidence>
<dbReference type="EMBL" id="JAADYS010000823">
    <property type="protein sequence ID" value="KAF4466773.1"/>
    <property type="molecule type" value="Genomic_DNA"/>
</dbReference>
<evidence type="ECO:0000259" key="8">
    <source>
        <dbReference type="Pfam" id="PF20684"/>
    </source>
</evidence>
<dbReference type="AlphaFoldDB" id="A0A8H4PDF4"/>
<feature type="region of interest" description="Disordered" evidence="6">
    <location>
        <begin position="342"/>
        <end position="364"/>
    </location>
</feature>
<evidence type="ECO:0000313" key="10">
    <source>
        <dbReference type="Proteomes" id="UP000554235"/>
    </source>
</evidence>
<keyword evidence="2 7" id="KW-0812">Transmembrane</keyword>
<dbReference type="PANTHER" id="PTHR33048:SF129">
    <property type="entry name" value="INTEGRAL MEMBRANE PROTEIN-RELATED"/>
    <property type="match status" value="1"/>
</dbReference>
<comment type="caution">
    <text evidence="9">The sequence shown here is derived from an EMBL/GenBank/DDBJ whole genome shotgun (WGS) entry which is preliminary data.</text>
</comment>
<name>A0A8H4PDF4_9HYPO</name>
<feature type="region of interest" description="Disordered" evidence="6">
    <location>
        <begin position="298"/>
        <end position="321"/>
    </location>
</feature>
<feature type="transmembrane region" description="Helical" evidence="7">
    <location>
        <begin position="187"/>
        <end position="207"/>
    </location>
</feature>
<feature type="domain" description="Rhodopsin" evidence="8">
    <location>
        <begin position="54"/>
        <end position="284"/>
    </location>
</feature>
<keyword evidence="4 7" id="KW-0472">Membrane</keyword>
<dbReference type="GO" id="GO:0016020">
    <property type="term" value="C:membrane"/>
    <property type="evidence" value="ECO:0007669"/>
    <property type="project" value="UniProtKB-SubCell"/>
</dbReference>
<comment type="similarity">
    <text evidence="5">Belongs to the SAT4 family.</text>
</comment>
<evidence type="ECO:0000256" key="5">
    <source>
        <dbReference type="ARBA" id="ARBA00038359"/>
    </source>
</evidence>
<feature type="compositionally biased region" description="Polar residues" evidence="6">
    <location>
        <begin position="354"/>
        <end position="364"/>
    </location>
</feature>
<evidence type="ECO:0000256" key="7">
    <source>
        <dbReference type="SAM" id="Phobius"/>
    </source>
</evidence>
<gene>
    <name evidence="9" type="ORF">FALBO_6362</name>
</gene>
<keyword evidence="3 7" id="KW-1133">Transmembrane helix</keyword>
<comment type="subcellular location">
    <subcellularLocation>
        <location evidence="1">Membrane</location>
        <topology evidence="1">Multi-pass membrane protein</topology>
    </subcellularLocation>
</comment>
<dbReference type="Pfam" id="PF20684">
    <property type="entry name" value="Fung_rhodopsin"/>
    <property type="match status" value="1"/>
</dbReference>
<feature type="transmembrane region" description="Helical" evidence="7">
    <location>
        <begin position="70"/>
        <end position="95"/>
    </location>
</feature>
<feature type="transmembrane region" description="Helical" evidence="7">
    <location>
        <begin position="35"/>
        <end position="58"/>
    </location>
</feature>
<evidence type="ECO:0000256" key="3">
    <source>
        <dbReference type="ARBA" id="ARBA00022989"/>
    </source>
</evidence>
<dbReference type="InterPro" id="IPR052337">
    <property type="entry name" value="SAT4-like"/>
</dbReference>
<dbReference type="OrthoDB" id="5401779at2759"/>
<reference evidence="9 10" key="1">
    <citation type="submission" date="2020-01" db="EMBL/GenBank/DDBJ databases">
        <title>Identification and distribution of gene clusters putatively required for synthesis of sphingolipid metabolism inhibitors in phylogenetically diverse species of the filamentous fungus Fusarium.</title>
        <authorList>
            <person name="Kim H.-S."/>
            <person name="Busman M."/>
            <person name="Brown D.W."/>
            <person name="Divon H."/>
            <person name="Uhlig S."/>
            <person name="Proctor R.H."/>
        </authorList>
    </citation>
    <scope>NUCLEOTIDE SEQUENCE [LARGE SCALE GENOMIC DNA]</scope>
    <source>
        <strain evidence="9 10">NRRL 20459</strain>
    </source>
</reference>
<dbReference type="InterPro" id="IPR049326">
    <property type="entry name" value="Rhodopsin_dom_fungi"/>
</dbReference>
<sequence>MAAMSSHVDIYTTPVVPAPDGETSDFNRTLSSVQLATIIVFGVTYSLATISMILRYITSFVVVGALEIDVVLITLSWGTALGYFISVCFMMKYGWGSHAWDISMAEIIEYNKYLSPTTLTYMWSPTLTKLSILTVLYRISPSRPYQIGVYAIGGSLVVYTVVFTALLSGPCNPRDVGSGVCLNNLAIAQVVLNIVTDLSILILPLPTLHKLQIPFRQKVVVGAIMSLGSAVLIASIARAPYVKIMATHLDFTRKQAEAGVWSLVELNIGIVCNNLMRLKPLLNRFLPRLLTILGFSGRSSKRQGESSSRANGNWRVGGRPSHSYQLRSLERGGSKKHVIQEVGFQSSDKEHSRQNGSTDSILRS</sequence>